<organism evidence="1 2">
    <name type="scientific">Aromia moschata</name>
    <dbReference type="NCBI Taxonomy" id="1265417"/>
    <lineage>
        <taxon>Eukaryota</taxon>
        <taxon>Metazoa</taxon>
        <taxon>Ecdysozoa</taxon>
        <taxon>Arthropoda</taxon>
        <taxon>Hexapoda</taxon>
        <taxon>Insecta</taxon>
        <taxon>Pterygota</taxon>
        <taxon>Neoptera</taxon>
        <taxon>Endopterygota</taxon>
        <taxon>Coleoptera</taxon>
        <taxon>Polyphaga</taxon>
        <taxon>Cucujiformia</taxon>
        <taxon>Chrysomeloidea</taxon>
        <taxon>Cerambycidae</taxon>
        <taxon>Cerambycinae</taxon>
        <taxon>Callichromatini</taxon>
        <taxon>Aromia</taxon>
    </lineage>
</organism>
<name>A0AAV8Z7G3_9CUCU</name>
<accession>A0AAV8Z7G3</accession>
<evidence type="ECO:0000313" key="2">
    <source>
        <dbReference type="Proteomes" id="UP001162162"/>
    </source>
</evidence>
<dbReference type="EMBL" id="JAPWTK010000013">
    <property type="protein sequence ID" value="KAJ8959473.1"/>
    <property type="molecule type" value="Genomic_DNA"/>
</dbReference>
<dbReference type="Proteomes" id="UP001162162">
    <property type="component" value="Unassembled WGS sequence"/>
</dbReference>
<keyword evidence="2" id="KW-1185">Reference proteome</keyword>
<evidence type="ECO:0000313" key="1">
    <source>
        <dbReference type="EMBL" id="KAJ8959473.1"/>
    </source>
</evidence>
<dbReference type="Gene3D" id="3.40.980.10">
    <property type="entry name" value="MoaB/Mog-like domain"/>
    <property type="match status" value="1"/>
</dbReference>
<reference evidence="1" key="1">
    <citation type="journal article" date="2023" name="Insect Mol. Biol.">
        <title>Genome sequencing provides insights into the evolution of gene families encoding plant cell wall-degrading enzymes in longhorned beetles.</title>
        <authorList>
            <person name="Shin N.R."/>
            <person name="Okamura Y."/>
            <person name="Kirsch R."/>
            <person name="Pauchet Y."/>
        </authorList>
    </citation>
    <scope>NUCLEOTIDE SEQUENCE</scope>
    <source>
        <strain evidence="1">AMC_N1</strain>
    </source>
</reference>
<dbReference type="SUPFAM" id="SSF53218">
    <property type="entry name" value="Molybdenum cofactor biosynthesis proteins"/>
    <property type="match status" value="1"/>
</dbReference>
<dbReference type="InterPro" id="IPR036425">
    <property type="entry name" value="MoaB/Mog-like_dom_sf"/>
</dbReference>
<proteinExistence type="predicted"/>
<gene>
    <name evidence="1" type="ORF">NQ318_022170</name>
</gene>
<comment type="caution">
    <text evidence="1">The sequence shown here is derived from an EMBL/GenBank/DDBJ whole genome shotgun (WGS) entry which is preliminary data.</text>
</comment>
<protein>
    <submittedName>
        <fullName evidence="1">Uncharacterized protein</fullName>
    </submittedName>
</protein>
<dbReference type="AlphaFoldDB" id="A0AAV8Z7G3"/>
<sequence length="88" mass="9988">MLKTVGIIFVSDLFLQGKKHESLQNLLNELNLLDYEVEKVSIVPEHEKLITYELDVLVKQCDIVLVIGELNNDGIKETPRALQITAKI</sequence>